<dbReference type="Proteomes" id="UP000266234">
    <property type="component" value="Unassembled WGS sequence"/>
</dbReference>
<proteinExistence type="predicted"/>
<comment type="caution">
    <text evidence="1">The sequence shown here is derived from an EMBL/GenBank/DDBJ whole genome shotgun (WGS) entry which is preliminary data.</text>
</comment>
<dbReference type="CDD" id="cd02440">
    <property type="entry name" value="AdoMet_MTases"/>
    <property type="match status" value="1"/>
</dbReference>
<evidence type="ECO:0000313" key="1">
    <source>
        <dbReference type="EMBL" id="RGP77003.1"/>
    </source>
</evidence>
<keyword evidence="2" id="KW-1185">Reference proteome</keyword>
<reference evidence="1 2" key="1">
    <citation type="journal article" date="2018" name="PLoS Pathog.">
        <title>Evolution of structural diversity of trichothecenes, a family of toxins produced by plant pathogenic and entomopathogenic fungi.</title>
        <authorList>
            <person name="Proctor R.H."/>
            <person name="McCormick S.P."/>
            <person name="Kim H.S."/>
            <person name="Cardoza R.E."/>
            <person name="Stanley A.M."/>
            <person name="Lindo L."/>
            <person name="Kelly A."/>
            <person name="Brown D.W."/>
            <person name="Lee T."/>
            <person name="Vaughan M.M."/>
            <person name="Alexander N.J."/>
            <person name="Busman M."/>
            <person name="Gutierrez S."/>
        </authorList>
    </citation>
    <scope>NUCLEOTIDE SEQUENCE [LARGE SCALE GENOMIC DNA]</scope>
    <source>
        <strain evidence="1 2">NRRL 20695</strain>
    </source>
</reference>
<dbReference type="OrthoDB" id="184880at2759"/>
<evidence type="ECO:0000313" key="2">
    <source>
        <dbReference type="Proteomes" id="UP000266234"/>
    </source>
</evidence>
<evidence type="ECO:0008006" key="3">
    <source>
        <dbReference type="Google" id="ProtNLM"/>
    </source>
</evidence>
<gene>
    <name evidence="1" type="ORF">FLONG3_4832</name>
</gene>
<dbReference type="STRING" id="694270.A0A395SWZ2"/>
<dbReference type="InterPro" id="IPR029063">
    <property type="entry name" value="SAM-dependent_MTases_sf"/>
</dbReference>
<accession>A0A395SWZ2</accession>
<protein>
    <recommendedName>
        <fullName evidence="3">Methyltransferase domain-containing protein</fullName>
    </recommendedName>
</protein>
<dbReference type="Gene3D" id="3.40.50.150">
    <property type="entry name" value="Vaccinia Virus protein VP39"/>
    <property type="match status" value="1"/>
</dbReference>
<dbReference type="AlphaFoldDB" id="A0A395SWZ2"/>
<name>A0A395SWZ2_9HYPO</name>
<organism evidence="1 2">
    <name type="scientific">Fusarium longipes</name>
    <dbReference type="NCBI Taxonomy" id="694270"/>
    <lineage>
        <taxon>Eukaryota</taxon>
        <taxon>Fungi</taxon>
        <taxon>Dikarya</taxon>
        <taxon>Ascomycota</taxon>
        <taxon>Pezizomycotina</taxon>
        <taxon>Sordariomycetes</taxon>
        <taxon>Hypocreomycetidae</taxon>
        <taxon>Hypocreales</taxon>
        <taxon>Nectriaceae</taxon>
        <taxon>Fusarium</taxon>
    </lineage>
</organism>
<dbReference type="SUPFAM" id="SSF53335">
    <property type="entry name" value="S-adenosyl-L-methionine-dependent methyltransferases"/>
    <property type="match status" value="1"/>
</dbReference>
<sequence length="276" mass="30359">MAPKSDFEYPWEIKSEVERLQKQYAWIQRCIDNKIVFAPVPLDREGLKILDVGCADGTLLRALKKQVAPSAELVGVDVVQAFLPPSEEGLIYETYDLCEPPQAEHIEAFDLTNVRFVLPGASKVGYRKAVEHLTSTIKPGGWLQVHEMDFNLEGKQNVRPVLKEVCALFSGVFKAMGSAADLVDRLPEAFKTAGLEHVKAETVELPMGKLLGDEEAVEMSLQPFLLTIPSALQGAKGLGADVPPSVFDNLTARFEEEIRQQGAVIFTKVITGQKPA</sequence>
<dbReference type="EMBL" id="PXOG01000102">
    <property type="protein sequence ID" value="RGP77003.1"/>
    <property type="molecule type" value="Genomic_DNA"/>
</dbReference>